<name>A0A392PEG8_9FABA</name>
<keyword evidence="2" id="KW-0695">RNA-directed DNA polymerase</keyword>
<organism evidence="2 3">
    <name type="scientific">Trifolium medium</name>
    <dbReference type="NCBI Taxonomy" id="97028"/>
    <lineage>
        <taxon>Eukaryota</taxon>
        <taxon>Viridiplantae</taxon>
        <taxon>Streptophyta</taxon>
        <taxon>Embryophyta</taxon>
        <taxon>Tracheophyta</taxon>
        <taxon>Spermatophyta</taxon>
        <taxon>Magnoliopsida</taxon>
        <taxon>eudicotyledons</taxon>
        <taxon>Gunneridae</taxon>
        <taxon>Pentapetalae</taxon>
        <taxon>rosids</taxon>
        <taxon>fabids</taxon>
        <taxon>Fabales</taxon>
        <taxon>Fabaceae</taxon>
        <taxon>Papilionoideae</taxon>
        <taxon>50 kb inversion clade</taxon>
        <taxon>NPAAA clade</taxon>
        <taxon>Hologalegina</taxon>
        <taxon>IRL clade</taxon>
        <taxon>Trifolieae</taxon>
        <taxon>Trifolium</taxon>
    </lineage>
</organism>
<dbReference type="InterPro" id="IPR000477">
    <property type="entry name" value="RT_dom"/>
</dbReference>
<dbReference type="PANTHER" id="PTHR33116">
    <property type="entry name" value="REVERSE TRANSCRIPTASE ZINC-BINDING DOMAIN-CONTAINING PROTEIN-RELATED-RELATED"/>
    <property type="match status" value="1"/>
</dbReference>
<comment type="caution">
    <text evidence="2">The sequence shown here is derived from an EMBL/GenBank/DDBJ whole genome shotgun (WGS) entry which is preliminary data.</text>
</comment>
<keyword evidence="2" id="KW-0808">Transferase</keyword>
<keyword evidence="3" id="KW-1185">Reference proteome</keyword>
<evidence type="ECO:0000313" key="3">
    <source>
        <dbReference type="Proteomes" id="UP000265520"/>
    </source>
</evidence>
<dbReference type="PANTHER" id="PTHR33116:SF80">
    <property type="entry name" value="REVERSE TRANSCRIPTASE ZINC-BINDING DOMAIN-CONTAINING PROTEIN"/>
    <property type="match status" value="1"/>
</dbReference>
<dbReference type="EMBL" id="LXQA010075164">
    <property type="protein sequence ID" value="MCI10142.1"/>
    <property type="molecule type" value="Genomic_DNA"/>
</dbReference>
<sequence length="239" mass="26305">LAEEVLSRGITKLVADGKVDLIKASRNNYVPSHCLYADDIMVFCRGKLSCLQALKNLFTDYANCSGQVINASKSTIYSGGISQVRLTQIVNLIGFNIGSLPFTYLGVPIFKGRPKARYFIPIADKIKSKLSAWKASLLSIAGRAQLVKSVIQSMLVYSISIYSWPVALLKTIEGWTRNFIWSGDIAQTKLVTVSWKKVCAPSEEGGLGLRSLISTNEAANLKLCWDLLHSNEDWAAILK</sequence>
<dbReference type="AlphaFoldDB" id="A0A392PEG8"/>
<feature type="non-terminal residue" evidence="2">
    <location>
        <position position="239"/>
    </location>
</feature>
<dbReference type="Pfam" id="PF00078">
    <property type="entry name" value="RVT_1"/>
    <property type="match status" value="1"/>
</dbReference>
<dbReference type="GO" id="GO:0003964">
    <property type="term" value="F:RNA-directed DNA polymerase activity"/>
    <property type="evidence" value="ECO:0007669"/>
    <property type="project" value="UniProtKB-KW"/>
</dbReference>
<feature type="non-terminal residue" evidence="2">
    <location>
        <position position="1"/>
    </location>
</feature>
<keyword evidence="2" id="KW-0548">Nucleotidyltransferase</keyword>
<protein>
    <submittedName>
        <fullName evidence="2">RNA-directed DNA polymerase (Reverse transcriptase)</fullName>
    </submittedName>
</protein>
<reference evidence="2 3" key="1">
    <citation type="journal article" date="2018" name="Front. Plant Sci.">
        <title>Red Clover (Trifolium pratense) and Zigzag Clover (T. medium) - A Picture of Genomic Similarities and Differences.</title>
        <authorList>
            <person name="Dluhosova J."/>
            <person name="Istvanek J."/>
            <person name="Nedelnik J."/>
            <person name="Repkova J."/>
        </authorList>
    </citation>
    <scope>NUCLEOTIDE SEQUENCE [LARGE SCALE GENOMIC DNA]</scope>
    <source>
        <strain evidence="3">cv. 10/8</strain>
        <tissue evidence="2">Leaf</tissue>
    </source>
</reference>
<feature type="domain" description="Reverse transcriptase" evidence="1">
    <location>
        <begin position="32"/>
        <end position="109"/>
    </location>
</feature>
<evidence type="ECO:0000313" key="2">
    <source>
        <dbReference type="EMBL" id="MCI10142.1"/>
    </source>
</evidence>
<evidence type="ECO:0000259" key="1">
    <source>
        <dbReference type="Pfam" id="PF00078"/>
    </source>
</evidence>
<accession>A0A392PEG8</accession>
<dbReference type="Proteomes" id="UP000265520">
    <property type="component" value="Unassembled WGS sequence"/>
</dbReference>
<proteinExistence type="predicted"/>